<feature type="compositionally biased region" description="Basic and acidic residues" evidence="1">
    <location>
        <begin position="29"/>
        <end position="45"/>
    </location>
</feature>
<evidence type="ECO:0000313" key="2">
    <source>
        <dbReference type="EMBL" id="MBB6691097.1"/>
    </source>
</evidence>
<sequence length="53" mass="5778">MTFSRGRPTGTHGVGPAAAAWWLQATSLAEKKSEEREPIEARRPTDSTNSSIH</sequence>
<gene>
    <name evidence="2" type="ORF">H7B90_06740</name>
</gene>
<reference evidence="2 3" key="1">
    <citation type="submission" date="2020-08" db="EMBL/GenBank/DDBJ databases">
        <title>Cohnella phylogeny.</title>
        <authorList>
            <person name="Dunlap C."/>
        </authorList>
    </citation>
    <scope>NUCLEOTIDE SEQUENCE [LARGE SCALE GENOMIC DNA]</scope>
    <source>
        <strain evidence="2 3">DSM 25239</strain>
    </source>
</reference>
<dbReference type="AlphaFoldDB" id="A0A841TRR6"/>
<name>A0A841TRR6_9BACL</name>
<accession>A0A841TRR6</accession>
<comment type="caution">
    <text evidence="2">The sequence shown here is derived from an EMBL/GenBank/DDBJ whole genome shotgun (WGS) entry which is preliminary data.</text>
</comment>
<protein>
    <submittedName>
        <fullName evidence="2">Uncharacterized protein</fullName>
    </submittedName>
</protein>
<dbReference type="Proteomes" id="UP000553776">
    <property type="component" value="Unassembled WGS sequence"/>
</dbReference>
<proteinExistence type="predicted"/>
<dbReference type="EMBL" id="JACJVR010000020">
    <property type="protein sequence ID" value="MBB6691097.1"/>
    <property type="molecule type" value="Genomic_DNA"/>
</dbReference>
<evidence type="ECO:0000256" key="1">
    <source>
        <dbReference type="SAM" id="MobiDB-lite"/>
    </source>
</evidence>
<feature type="region of interest" description="Disordered" evidence="1">
    <location>
        <begin position="29"/>
        <end position="53"/>
    </location>
</feature>
<organism evidence="2 3">
    <name type="scientific">Cohnella xylanilytica</name>
    <dbReference type="NCBI Taxonomy" id="557555"/>
    <lineage>
        <taxon>Bacteria</taxon>
        <taxon>Bacillati</taxon>
        <taxon>Bacillota</taxon>
        <taxon>Bacilli</taxon>
        <taxon>Bacillales</taxon>
        <taxon>Paenibacillaceae</taxon>
        <taxon>Cohnella</taxon>
    </lineage>
</organism>
<evidence type="ECO:0000313" key="3">
    <source>
        <dbReference type="Proteomes" id="UP000553776"/>
    </source>
</evidence>
<dbReference type="RefSeq" id="WP_185135096.1">
    <property type="nucleotide sequence ID" value="NZ_JACJVR010000020.1"/>
</dbReference>
<keyword evidence="3" id="KW-1185">Reference proteome</keyword>